<evidence type="ECO:0000313" key="2">
    <source>
        <dbReference type="Proteomes" id="UP000019249"/>
    </source>
</evidence>
<proteinExistence type="predicted"/>
<reference evidence="1 2" key="1">
    <citation type="journal article" date="2014" name="Int. J. Syst. Evol. Microbiol.">
        <title>Listeria floridensis sp. nov., Listeria aquatica sp. nov., Listeria cornellensis sp. nov., Listeria riparia sp. nov. and Listeria grandensis sp. nov., from agricultural and natural environments.</title>
        <authorList>
            <person name="den Bakker H.C."/>
            <person name="Warchocki S."/>
            <person name="Wright E.M."/>
            <person name="Allred A.F."/>
            <person name="Ahlstrom C."/>
            <person name="Manuel C.S."/>
            <person name="Stasiewicz M.J."/>
            <person name="Burrell A."/>
            <person name="Roof S."/>
            <person name="Strawn L."/>
            <person name="Fortes E.D."/>
            <person name="Nightingale K.K."/>
            <person name="Kephart D."/>
            <person name="Wiedmann M."/>
        </authorList>
    </citation>
    <scope>NUCLEOTIDE SEQUENCE [LARGE SCALE GENOMIC DNA]</scope>
    <source>
        <strain evidence="1 2">FSL S10-1187</strain>
    </source>
</reference>
<dbReference type="EMBL" id="AODF01000007">
    <property type="protein sequence ID" value="EUJ33191.1"/>
    <property type="molecule type" value="Genomic_DNA"/>
</dbReference>
<name>A0ABN0RH97_9LIST</name>
<evidence type="ECO:0000313" key="1">
    <source>
        <dbReference type="EMBL" id="EUJ33191.1"/>
    </source>
</evidence>
<accession>A0ABN0RH97</accession>
<sequence>MTCSFQKNDLQSLEQATAAAHLSFRGQKDSLAPLRVFDYLDRIYRSETFEAYHAAVKKYYSIPTVSLTNMGIIDAARLQFDGVAPADIYISGSLKFAPYFQVAATTFKEELTLSTNLYGTHADHAFQQTILTEMKHILTH</sequence>
<comment type="caution">
    <text evidence="1">The sequence shown here is derived from an EMBL/GenBank/DDBJ whole genome shotgun (WGS) entry which is preliminary data.</text>
</comment>
<protein>
    <submittedName>
        <fullName evidence="1">Uncharacterized protein</fullName>
    </submittedName>
</protein>
<keyword evidence="2" id="KW-1185">Reference proteome</keyword>
<dbReference type="Proteomes" id="UP000019249">
    <property type="component" value="Unassembled WGS sequence"/>
</dbReference>
<gene>
    <name evidence="1" type="ORF">MFLO_04630</name>
</gene>
<organism evidence="1 2">
    <name type="scientific">Listeria floridensis FSL S10-1187</name>
    <dbReference type="NCBI Taxonomy" id="1265817"/>
    <lineage>
        <taxon>Bacteria</taxon>
        <taxon>Bacillati</taxon>
        <taxon>Bacillota</taxon>
        <taxon>Bacilli</taxon>
        <taxon>Bacillales</taxon>
        <taxon>Listeriaceae</taxon>
        <taxon>Listeria</taxon>
    </lineage>
</organism>